<dbReference type="InterPro" id="IPR013445">
    <property type="entry name" value="CDP_4_6_deHydtase"/>
</dbReference>
<accession>A0ABS6BW34</accession>
<dbReference type="PANTHER" id="PTHR43000">
    <property type="entry name" value="DTDP-D-GLUCOSE 4,6-DEHYDRATASE-RELATED"/>
    <property type="match status" value="1"/>
</dbReference>
<gene>
    <name evidence="2" type="primary">rfbG</name>
    <name evidence="2" type="ORF">KPL37_15450</name>
</gene>
<proteinExistence type="predicted"/>
<organism evidence="2 3">
    <name type="scientific">Clostridium frigoris</name>
    <dbReference type="NCBI Taxonomy" id="205327"/>
    <lineage>
        <taxon>Bacteria</taxon>
        <taxon>Bacillati</taxon>
        <taxon>Bacillota</taxon>
        <taxon>Clostridia</taxon>
        <taxon>Eubacteriales</taxon>
        <taxon>Clostridiaceae</taxon>
        <taxon>Clostridium</taxon>
    </lineage>
</organism>
<dbReference type="NCBIfam" id="TIGR02622">
    <property type="entry name" value="CDP_4_6_dhtase"/>
    <property type="match status" value="1"/>
</dbReference>
<reference evidence="2 3" key="1">
    <citation type="submission" date="2021-06" db="EMBL/GenBank/DDBJ databases">
        <title>Clostridia strains as spoilage organisms.</title>
        <authorList>
            <person name="Wambui J."/>
            <person name="Stephan R."/>
            <person name="Stevens M.J.A."/>
        </authorList>
    </citation>
    <scope>NUCLEOTIDE SEQUENCE [LARGE SCALE GENOMIC DNA]</scope>
    <source>
        <strain evidence="2 3">DSM 14204</strain>
    </source>
</reference>
<evidence type="ECO:0000313" key="3">
    <source>
        <dbReference type="Proteomes" id="UP000776252"/>
    </source>
</evidence>
<evidence type="ECO:0000313" key="2">
    <source>
        <dbReference type="EMBL" id="MBU3161118.1"/>
    </source>
</evidence>
<dbReference type="Pfam" id="PF16363">
    <property type="entry name" value="GDP_Man_Dehyd"/>
    <property type="match status" value="1"/>
</dbReference>
<dbReference type="RefSeq" id="WP_216150816.1">
    <property type="nucleotide sequence ID" value="NZ_JAHLDV010000048.1"/>
</dbReference>
<dbReference type="EMBL" id="JAHLDV010000048">
    <property type="protein sequence ID" value="MBU3161118.1"/>
    <property type="molecule type" value="Genomic_DNA"/>
</dbReference>
<dbReference type="GO" id="GO:0047733">
    <property type="term" value="F:CDP-glucose 4,6-dehydratase activity"/>
    <property type="evidence" value="ECO:0007669"/>
    <property type="project" value="UniProtKB-EC"/>
</dbReference>
<dbReference type="CDD" id="cd05252">
    <property type="entry name" value="CDP_GD_SDR_e"/>
    <property type="match status" value="1"/>
</dbReference>
<dbReference type="Proteomes" id="UP000776252">
    <property type="component" value="Unassembled WGS sequence"/>
</dbReference>
<dbReference type="InterPro" id="IPR016040">
    <property type="entry name" value="NAD(P)-bd_dom"/>
</dbReference>
<protein>
    <submittedName>
        <fullName evidence="2">CDP-glucose 4,6-dehydratase</fullName>
        <ecNumber evidence="2">4.2.1.45</ecNumber>
    </submittedName>
</protein>
<keyword evidence="3" id="KW-1185">Reference proteome</keyword>
<dbReference type="EC" id="4.2.1.45" evidence="2"/>
<evidence type="ECO:0000259" key="1">
    <source>
        <dbReference type="Pfam" id="PF16363"/>
    </source>
</evidence>
<keyword evidence="2" id="KW-0456">Lyase</keyword>
<feature type="domain" description="NAD(P)-binding" evidence="1">
    <location>
        <begin position="19"/>
        <end position="333"/>
    </location>
</feature>
<comment type="caution">
    <text evidence="2">The sequence shown here is derived from an EMBL/GenBank/DDBJ whole genome shotgun (WGS) entry which is preliminary data.</text>
</comment>
<name>A0ABS6BW34_9CLOT</name>
<sequence>MEHIGVDLFNNFYKDKRVLITGHTGFKGSWLSIWLKTLGATVIGYSLDPYTMDDNFVVSKLKDKVIDVRGDIRDYNKLLEVFNIYKPEIVFHLAAQPLVKESYDNPKETYETNVMGTLNVLECIKNSATVKVSIMVTTDKCYKNMEQIWGYRENDPMGGYDPYSSSKGCAEILIDSYRNSFINPKDYELHGKAIASVRAGNVIGGGDWSKDRIIPDCIRALKNNKDIEIRNPKAVRPWQHVLEPLSGYLLLASKMYEDGVNYCSGWNFGPEDSSIISVQIVVDIIIKQWGCGKCIDISSINAPHEANLLKLDCTKAKIYLKWIPKLNIDEAIKLTVDWYKNNNDKDMYDLCVHQIETYCNKLDTEER</sequence>